<protein>
    <recommendedName>
        <fullName evidence="5">Carboxypeptidase regulatory-like domain-containing protein</fullName>
    </recommendedName>
</protein>
<dbReference type="InterPro" id="IPR013784">
    <property type="entry name" value="Carb-bd-like_fold"/>
</dbReference>
<accession>A0A1R3VNU8</accession>
<dbReference type="STRING" id="233100.SAMN05216526_0075"/>
<evidence type="ECO:0000313" key="3">
    <source>
        <dbReference type="EMBL" id="SIT65625.1"/>
    </source>
</evidence>
<organism evidence="3 4">
    <name type="scientific">Ectothiorhodosinus mongolicus</name>
    <dbReference type="NCBI Taxonomy" id="233100"/>
    <lineage>
        <taxon>Bacteria</taxon>
        <taxon>Pseudomonadati</taxon>
        <taxon>Pseudomonadota</taxon>
        <taxon>Gammaproteobacteria</taxon>
        <taxon>Chromatiales</taxon>
        <taxon>Ectothiorhodospiraceae</taxon>
        <taxon>Ectothiorhodosinus</taxon>
    </lineage>
</organism>
<dbReference type="EMBL" id="FTPK01000001">
    <property type="protein sequence ID" value="SIT65625.1"/>
    <property type="molecule type" value="Genomic_DNA"/>
</dbReference>
<evidence type="ECO:0000256" key="1">
    <source>
        <dbReference type="SAM" id="MobiDB-lite"/>
    </source>
</evidence>
<feature type="compositionally biased region" description="Basic and acidic residues" evidence="1">
    <location>
        <begin position="16"/>
        <end position="31"/>
    </location>
</feature>
<evidence type="ECO:0000256" key="2">
    <source>
        <dbReference type="SAM" id="Phobius"/>
    </source>
</evidence>
<dbReference type="Proteomes" id="UP000223759">
    <property type="component" value="Unassembled WGS sequence"/>
</dbReference>
<keyword evidence="2" id="KW-1133">Transmembrane helix</keyword>
<sequence>MRQGIGFQHQNGAQLSERDIAQRRDHDFARERPQSEGRRCISLWLALVAFLWLVIPAAAMAHALVHLVDELDLVYSPGSVVSFAVRLENPTDHPLTLRESLHLPPSLRSLMPERELSLAPNEVRQLLVALTISNSAPAGPTDLQYGVIALTHPEQRAFIQRSIHIAAHPQLAWRGLDEIPPQLWADQTHEINLALENTGNVSLSVELDIPGQGRTTQAHLSPETLTLEPGQTQPLTLILLQPIDLTAPRRISHRLRAQAHKCGQTPQRGRTPFESYQTVHSQWLPTHPGTPTHHNYPLQLTTSWGGDNQGSARQWQLTGSGAIDEHQRHHWDLRLRLPDDSGRGLWDQREEMAIAYRGPEYAARLGDLAHTDLPMLGQRYGRGISAEWRPEDTPWTLGSYHLPRTDQHRAEQGAHLGWAPNSRQAWQLHLWQPEETPAAWGLKTRHEWRVDHHLSADLAYQQGYSWSVESRGRLAHGGLYRLTESHWHPALRHYATGTKHPSANPYRPSAGSYHRSAQLDQPLGQAWRLRTRYRSFSSPSLEEQQLHIGARWQTPLGITLDLEQERYTRGSDPKLRTVGSDPQYVQYAQRWGLAGQTNHLSYRMQWRRAGEQDQSITLGWRPSRDLQMALYWHQGPETVSDSRFIRTGSQRSVSFTYRPAPQHQLQLQAAESSHQDQFYRSGSLQWRWQFSPRQSLTLSLQHESQNHESQNLGSQSHHDTRWFAQHHWSFQLPIRRRQSVGSLHGCVDFPDQEQQSKDIRTSVLIWANQSAARLDAKGCYRFRGLPIGPTQLRLQGLPTQWGLTPRKRGLSPFNSDDLRVDITGGTNQRLDITLVRTAQLSGQLKLTNATAPLPRIWIELHNDSATHRTQTDSEGHFTFERLLPGEWQLRLSEEALPRRYSWISPPAKSHILTPGYHQRVELLLNYTSPQWQFIDSGVLR</sequence>
<evidence type="ECO:0008006" key="5">
    <source>
        <dbReference type="Google" id="ProtNLM"/>
    </source>
</evidence>
<evidence type="ECO:0000313" key="4">
    <source>
        <dbReference type="Proteomes" id="UP000223759"/>
    </source>
</evidence>
<proteinExistence type="predicted"/>
<dbReference type="GO" id="GO:0030246">
    <property type="term" value="F:carbohydrate binding"/>
    <property type="evidence" value="ECO:0007669"/>
    <property type="project" value="InterPro"/>
</dbReference>
<dbReference type="SUPFAM" id="SSF49452">
    <property type="entry name" value="Starch-binding domain-like"/>
    <property type="match status" value="1"/>
</dbReference>
<feature type="region of interest" description="Disordered" evidence="1">
    <location>
        <begin position="1"/>
        <end position="31"/>
    </location>
</feature>
<dbReference type="AlphaFoldDB" id="A0A1R3VNU8"/>
<keyword evidence="2" id="KW-0472">Membrane</keyword>
<dbReference type="Gene3D" id="2.60.40.1120">
    <property type="entry name" value="Carboxypeptidase-like, regulatory domain"/>
    <property type="match status" value="1"/>
</dbReference>
<name>A0A1R3VNU8_9GAMM</name>
<keyword evidence="4" id="KW-1185">Reference proteome</keyword>
<feature type="transmembrane region" description="Helical" evidence="2">
    <location>
        <begin position="40"/>
        <end position="65"/>
    </location>
</feature>
<reference evidence="3 4" key="1">
    <citation type="submission" date="2017-01" db="EMBL/GenBank/DDBJ databases">
        <authorList>
            <person name="Mah S.A."/>
            <person name="Swanson W.J."/>
            <person name="Moy G.W."/>
            <person name="Vacquier V.D."/>
        </authorList>
    </citation>
    <scope>NUCLEOTIDE SEQUENCE [LARGE SCALE GENOMIC DNA]</scope>
    <source>
        <strain evidence="3 4">M9</strain>
    </source>
</reference>
<gene>
    <name evidence="3" type="ORF">SAMN05216526_0075</name>
</gene>
<keyword evidence="2" id="KW-0812">Transmembrane</keyword>